<reference evidence="1 2" key="1">
    <citation type="submission" date="2019-03" db="EMBL/GenBank/DDBJ databases">
        <title>Genomic Encyclopedia of Type Strains, Phase III (KMG-III): the genomes of soil and plant-associated and newly described type strains.</title>
        <authorList>
            <person name="Whitman W."/>
        </authorList>
    </citation>
    <scope>NUCLEOTIDE SEQUENCE [LARGE SCALE GENOMIC DNA]</scope>
    <source>
        <strain evidence="1 2">CECT 7972</strain>
    </source>
</reference>
<dbReference type="Pfam" id="PF07722">
    <property type="entry name" value="Peptidase_C26"/>
    <property type="match status" value="1"/>
</dbReference>
<dbReference type="EMBL" id="SNZK01000009">
    <property type="protein sequence ID" value="TDR52144.1"/>
    <property type="molecule type" value="Genomic_DNA"/>
</dbReference>
<organism evidence="1 2">
    <name type="scientific">Listeria rocourtiae</name>
    <dbReference type="NCBI Taxonomy" id="647910"/>
    <lineage>
        <taxon>Bacteria</taxon>
        <taxon>Bacillati</taxon>
        <taxon>Bacillota</taxon>
        <taxon>Bacilli</taxon>
        <taxon>Bacillales</taxon>
        <taxon>Listeriaceae</taxon>
        <taxon>Listeria</taxon>
    </lineage>
</organism>
<proteinExistence type="predicted"/>
<dbReference type="GO" id="GO:0005829">
    <property type="term" value="C:cytosol"/>
    <property type="evidence" value="ECO:0007669"/>
    <property type="project" value="TreeGrafter"/>
</dbReference>
<keyword evidence="2" id="KW-1185">Reference proteome</keyword>
<sequence>MTAIIGISAAQLTVQVSNTISRNGTYVGGDYVSVVADNGAAPLVIPVTDKRFVKTFVDQLDGLILSGGQDISPKFYGAEPEAELGVTCEKRDSFELALLKETLAQKKPILAICRGAQLLNVALGGTLYQDTSCIENANLPHMQQEQATQVTHTVKFEKLSRLHSIFGNSTHVNSFHHQAIENLGTGLKITAIAPDGVVEAIEKQGVPFVVGVQWHPELIANEEASMNRLFQEFVRNAELGSLKQLYNLPFNFKKSVLAR</sequence>
<accession>A0A4R6ZJD7</accession>
<dbReference type="Proteomes" id="UP000295558">
    <property type="component" value="Unassembled WGS sequence"/>
</dbReference>
<dbReference type="PANTHER" id="PTHR43235:SF1">
    <property type="entry name" value="GLUTAMINE AMIDOTRANSFERASE PB2B2.05-RELATED"/>
    <property type="match status" value="1"/>
</dbReference>
<dbReference type="RefSeq" id="WP_051994291.1">
    <property type="nucleotide sequence ID" value="NZ_JAASUO010000010.1"/>
</dbReference>
<dbReference type="Gene3D" id="3.40.50.880">
    <property type="match status" value="1"/>
</dbReference>
<dbReference type="GO" id="GO:0016740">
    <property type="term" value="F:transferase activity"/>
    <property type="evidence" value="ECO:0007669"/>
    <property type="project" value="UniProtKB-KW"/>
</dbReference>
<dbReference type="InterPro" id="IPR044668">
    <property type="entry name" value="PuuD-like"/>
</dbReference>
<dbReference type="InterPro" id="IPR029062">
    <property type="entry name" value="Class_I_gatase-like"/>
</dbReference>
<dbReference type="PANTHER" id="PTHR43235">
    <property type="entry name" value="GLUTAMINE AMIDOTRANSFERASE PB2B2.05-RELATED"/>
    <property type="match status" value="1"/>
</dbReference>
<keyword evidence="1" id="KW-0315">Glutamine amidotransferase</keyword>
<evidence type="ECO:0000313" key="1">
    <source>
        <dbReference type="EMBL" id="TDR52144.1"/>
    </source>
</evidence>
<dbReference type="CDD" id="cd01745">
    <property type="entry name" value="GATase1_2"/>
    <property type="match status" value="1"/>
</dbReference>
<dbReference type="SUPFAM" id="SSF52317">
    <property type="entry name" value="Class I glutamine amidotransferase-like"/>
    <property type="match status" value="1"/>
</dbReference>
<dbReference type="GO" id="GO:0006598">
    <property type="term" value="P:polyamine catabolic process"/>
    <property type="evidence" value="ECO:0007669"/>
    <property type="project" value="TreeGrafter"/>
</dbReference>
<dbReference type="GO" id="GO:0033969">
    <property type="term" value="F:gamma-glutamyl-gamma-aminobutyrate hydrolase activity"/>
    <property type="evidence" value="ECO:0007669"/>
    <property type="project" value="TreeGrafter"/>
</dbReference>
<gene>
    <name evidence="1" type="ORF">DFP96_10933</name>
</gene>
<protein>
    <submittedName>
        <fullName evidence="1">Putative glutamine amidotransferase</fullName>
    </submittedName>
</protein>
<dbReference type="PROSITE" id="PS51273">
    <property type="entry name" value="GATASE_TYPE_1"/>
    <property type="match status" value="1"/>
</dbReference>
<dbReference type="AlphaFoldDB" id="A0A4R6ZJD7"/>
<dbReference type="FunFam" id="3.40.50.880:FF:000030">
    <property type="entry name" value="Gamma-glutamyl-gamma-aminobutyrate hydrolase PuuD"/>
    <property type="match status" value="1"/>
</dbReference>
<dbReference type="STRING" id="1265846.PROCOU_09481"/>
<evidence type="ECO:0000313" key="2">
    <source>
        <dbReference type="Proteomes" id="UP000295558"/>
    </source>
</evidence>
<name>A0A4R6ZJD7_9LIST</name>
<comment type="caution">
    <text evidence="1">The sequence shown here is derived from an EMBL/GenBank/DDBJ whole genome shotgun (WGS) entry which is preliminary data.</text>
</comment>
<dbReference type="InterPro" id="IPR011697">
    <property type="entry name" value="Peptidase_C26"/>
</dbReference>
<dbReference type="OrthoDB" id="9813383at2"/>
<keyword evidence="1" id="KW-0808">Transferase</keyword>